<dbReference type="Gene3D" id="3.60.20.10">
    <property type="entry name" value="Glutamine Phosphoribosylpyrophosphate, subunit 1, domain 1"/>
    <property type="match status" value="1"/>
</dbReference>
<evidence type="ECO:0000313" key="1">
    <source>
        <dbReference type="EMBL" id="RNB89779.1"/>
    </source>
</evidence>
<comment type="caution">
    <text evidence="1">The sequence shown here is derived from an EMBL/GenBank/DDBJ whole genome shotgun (WGS) entry which is preliminary data.</text>
</comment>
<reference evidence="1 2" key="1">
    <citation type="submission" date="2018-10" db="EMBL/GenBank/DDBJ databases">
        <title>Phylogenomics of Brevibacillus.</title>
        <authorList>
            <person name="Dunlap C."/>
        </authorList>
    </citation>
    <scope>NUCLEOTIDE SEQUENCE [LARGE SCALE GENOMIC DNA]</scope>
    <source>
        <strain evidence="1 2">JCM 15716</strain>
    </source>
</reference>
<dbReference type="OrthoDB" id="9790012at2"/>
<dbReference type="AlphaFoldDB" id="A0A3M8DQH3"/>
<dbReference type="InterPro" id="IPR010430">
    <property type="entry name" value="DUF1028"/>
</dbReference>
<dbReference type="PANTHER" id="PTHR39328:SF1">
    <property type="entry name" value="BLL2871 PROTEIN"/>
    <property type="match status" value="1"/>
</dbReference>
<accession>A0A3M8DQH3</accession>
<name>A0A3M8DQH3_9BACL</name>
<dbReference type="Proteomes" id="UP000271031">
    <property type="component" value="Unassembled WGS sequence"/>
</dbReference>
<sequence>MLITSTFSVAGRCESTGALGIIVTSSSPAVGARCPRIKARTGAILSQNVTDPRLSEIGLMMLEKGYDAESALRAMKAASPYPEYRQLAVVDAAGSSAVFSGEKALGIHGQFCAPNVASVGNLLCDSSIPEAMGRRFLALSGESLPDRLLASIETGYELGGELDQERSIALIVYTDDPFAYIDLRVDDSENPLAAMKQLWTMYRPLADAYKTRALTPMLAPSYGVKGDE</sequence>
<dbReference type="InterPro" id="IPR029055">
    <property type="entry name" value="Ntn_hydrolases_N"/>
</dbReference>
<dbReference type="PANTHER" id="PTHR39328">
    <property type="entry name" value="BLL2871 PROTEIN"/>
    <property type="match status" value="1"/>
</dbReference>
<dbReference type="EMBL" id="RHHQ01000008">
    <property type="protein sequence ID" value="RNB89779.1"/>
    <property type="molecule type" value="Genomic_DNA"/>
</dbReference>
<gene>
    <name evidence="1" type="ORF">EDM56_11470</name>
</gene>
<proteinExistence type="predicted"/>
<evidence type="ECO:0000313" key="2">
    <source>
        <dbReference type="Proteomes" id="UP000271031"/>
    </source>
</evidence>
<dbReference type="Pfam" id="PF06267">
    <property type="entry name" value="DUF1028"/>
    <property type="match status" value="1"/>
</dbReference>
<keyword evidence="2" id="KW-1185">Reference proteome</keyword>
<dbReference type="SUPFAM" id="SSF56235">
    <property type="entry name" value="N-terminal nucleophile aminohydrolases (Ntn hydrolases)"/>
    <property type="match status" value="1"/>
</dbReference>
<protein>
    <submittedName>
        <fullName evidence="1">DUF1028 domain-containing protein</fullName>
    </submittedName>
</protein>
<dbReference type="RefSeq" id="WP_122918033.1">
    <property type="nucleotide sequence ID" value="NZ_RHHQ01000008.1"/>
</dbReference>
<organism evidence="1 2">
    <name type="scientific">Brevibacillus fluminis</name>
    <dbReference type="NCBI Taxonomy" id="511487"/>
    <lineage>
        <taxon>Bacteria</taxon>
        <taxon>Bacillati</taxon>
        <taxon>Bacillota</taxon>
        <taxon>Bacilli</taxon>
        <taxon>Bacillales</taxon>
        <taxon>Paenibacillaceae</taxon>
        <taxon>Brevibacillus</taxon>
    </lineage>
</organism>